<proteinExistence type="predicted"/>
<dbReference type="Proteomes" id="UP001227268">
    <property type="component" value="Unassembled WGS sequence"/>
</dbReference>
<evidence type="ECO:0000313" key="1">
    <source>
        <dbReference type="EMBL" id="KAJ9094065.1"/>
    </source>
</evidence>
<name>A0ACC2V567_9TREE</name>
<sequence length="91" mass="9954">MSPPVAPAQHTFANFFDRLPKPVATPGSITVDELTALMRDEGEVAGHTYVVVDVRRMDLEEEVHYVLPSAINLPAQSFYQTLPTVGTLLSS</sequence>
<reference evidence="1" key="1">
    <citation type="submission" date="2023-04" db="EMBL/GenBank/DDBJ databases">
        <title>Draft Genome sequencing of Naganishia species isolated from polar environments using Oxford Nanopore Technology.</title>
        <authorList>
            <person name="Leo P."/>
            <person name="Venkateswaran K."/>
        </authorList>
    </citation>
    <scope>NUCLEOTIDE SEQUENCE</scope>
    <source>
        <strain evidence="1">MNA-CCFEE 5423</strain>
    </source>
</reference>
<evidence type="ECO:0000313" key="2">
    <source>
        <dbReference type="Proteomes" id="UP001227268"/>
    </source>
</evidence>
<dbReference type="EMBL" id="JASBWT010000027">
    <property type="protein sequence ID" value="KAJ9094065.1"/>
    <property type="molecule type" value="Genomic_DNA"/>
</dbReference>
<organism evidence="1 2">
    <name type="scientific">Naganishia friedmannii</name>
    <dbReference type="NCBI Taxonomy" id="89922"/>
    <lineage>
        <taxon>Eukaryota</taxon>
        <taxon>Fungi</taxon>
        <taxon>Dikarya</taxon>
        <taxon>Basidiomycota</taxon>
        <taxon>Agaricomycotina</taxon>
        <taxon>Tremellomycetes</taxon>
        <taxon>Filobasidiales</taxon>
        <taxon>Filobasidiaceae</taxon>
        <taxon>Naganishia</taxon>
    </lineage>
</organism>
<accession>A0ACC2V567</accession>
<gene>
    <name evidence="1" type="ORF">QFC21_006166</name>
</gene>
<comment type="caution">
    <text evidence="1">The sequence shown here is derived from an EMBL/GenBank/DDBJ whole genome shotgun (WGS) entry which is preliminary data.</text>
</comment>
<keyword evidence="2" id="KW-1185">Reference proteome</keyword>
<protein>
    <submittedName>
        <fullName evidence="1">Uncharacterized protein</fullName>
    </submittedName>
</protein>